<dbReference type="Proteomes" id="UP001190926">
    <property type="component" value="Unassembled WGS sequence"/>
</dbReference>
<evidence type="ECO:0000256" key="1">
    <source>
        <dbReference type="SAM" id="MobiDB-lite"/>
    </source>
</evidence>
<sequence length="381" mass="41996">MSCFFGCFRVKDSSSNLVTPSEPVAPRSKNALSSLFMCDDDSLRKGDEGQNRLPGEIDVREFEDEDKFSKSHGTSLETPVKIRNALEKWEDESAQNGAQKSLKFDSWLPNASMEKQSDEHCAGSFLDSPSSCLTDGHNTGGVSSSSVQRSGSETHFEQSRNESVRFHYASNRSSISSEQSVSAGAGSVTKPSPYPNTEKLAKEVLEDEDSASNHQSESVKLNDEDGLKPTPPSDLPVRNEMNDEGSLTSWFKPISAKQDGSNKQSSSISSQNRKPAADRPILGMVAAHWNEDEAAPTVPPKWWDGNGIPNSTNKYKEDQKVSWHATTFEERLEKALSEESLISQKKPSNMTPPFEFNESEETDTALSHFQSSPRLKSVVSF</sequence>
<gene>
    <name evidence="2" type="ORF">C2S53_010781</name>
</gene>
<dbReference type="EMBL" id="SDAM02000018">
    <property type="protein sequence ID" value="KAH6837379.1"/>
    <property type="molecule type" value="Genomic_DNA"/>
</dbReference>
<feature type="compositionally biased region" description="Polar residues" evidence="1">
    <location>
        <begin position="340"/>
        <end position="351"/>
    </location>
</feature>
<evidence type="ECO:0000313" key="2">
    <source>
        <dbReference type="EMBL" id="KAH6837379.1"/>
    </source>
</evidence>
<protein>
    <recommendedName>
        <fullName evidence="4">Protein JASON</fullName>
    </recommendedName>
</protein>
<dbReference type="AlphaFoldDB" id="A0AAD4JQ65"/>
<dbReference type="InterPro" id="IPR039300">
    <property type="entry name" value="JASON"/>
</dbReference>
<dbReference type="PANTHER" id="PTHR33318:SF7">
    <property type="entry name" value="PROTEIN JASON"/>
    <property type="match status" value="1"/>
</dbReference>
<feature type="compositionally biased region" description="Basic and acidic residues" evidence="1">
    <location>
        <begin position="152"/>
        <end position="165"/>
    </location>
</feature>
<comment type="caution">
    <text evidence="2">The sequence shown here is derived from an EMBL/GenBank/DDBJ whole genome shotgun (WGS) entry which is preliminary data.</text>
</comment>
<reference evidence="2 3" key="1">
    <citation type="journal article" date="2021" name="Nat. Commun.">
        <title>Incipient diploidization of the medicinal plant Perilla within 10,000 years.</title>
        <authorList>
            <person name="Zhang Y."/>
            <person name="Shen Q."/>
            <person name="Leng L."/>
            <person name="Zhang D."/>
            <person name="Chen S."/>
            <person name="Shi Y."/>
            <person name="Ning Z."/>
            <person name="Chen S."/>
        </authorList>
    </citation>
    <scope>NUCLEOTIDE SEQUENCE [LARGE SCALE GENOMIC DNA]</scope>
    <source>
        <strain evidence="3">cv. PC099</strain>
    </source>
</reference>
<feature type="compositionally biased region" description="Low complexity" evidence="1">
    <location>
        <begin position="261"/>
        <end position="272"/>
    </location>
</feature>
<dbReference type="PANTHER" id="PTHR33318">
    <property type="entry name" value="ASPARTYL/GLUTAMYL-TRNA(ASN/GLN) AMIDOTRANSFERASE SUBUNIT"/>
    <property type="match status" value="1"/>
</dbReference>
<organism evidence="2 3">
    <name type="scientific">Perilla frutescens var. hirtella</name>
    <name type="common">Perilla citriodora</name>
    <name type="synonym">Perilla setoyensis</name>
    <dbReference type="NCBI Taxonomy" id="608512"/>
    <lineage>
        <taxon>Eukaryota</taxon>
        <taxon>Viridiplantae</taxon>
        <taxon>Streptophyta</taxon>
        <taxon>Embryophyta</taxon>
        <taxon>Tracheophyta</taxon>
        <taxon>Spermatophyta</taxon>
        <taxon>Magnoliopsida</taxon>
        <taxon>eudicotyledons</taxon>
        <taxon>Gunneridae</taxon>
        <taxon>Pentapetalae</taxon>
        <taxon>asterids</taxon>
        <taxon>lamiids</taxon>
        <taxon>Lamiales</taxon>
        <taxon>Lamiaceae</taxon>
        <taxon>Nepetoideae</taxon>
        <taxon>Elsholtzieae</taxon>
        <taxon>Perilla</taxon>
    </lineage>
</organism>
<feature type="region of interest" description="Disordered" evidence="1">
    <location>
        <begin position="338"/>
        <end position="369"/>
    </location>
</feature>
<feature type="region of interest" description="Disordered" evidence="1">
    <location>
        <begin position="113"/>
        <end position="318"/>
    </location>
</feature>
<feature type="compositionally biased region" description="Polar residues" evidence="1">
    <location>
        <begin position="170"/>
        <end position="182"/>
    </location>
</feature>
<feature type="compositionally biased region" description="Low complexity" evidence="1">
    <location>
        <begin position="140"/>
        <end position="151"/>
    </location>
</feature>
<proteinExistence type="predicted"/>
<accession>A0AAD4JQ65</accession>
<evidence type="ECO:0000313" key="3">
    <source>
        <dbReference type="Proteomes" id="UP001190926"/>
    </source>
</evidence>
<feature type="compositionally biased region" description="Polar residues" evidence="1">
    <location>
        <begin position="127"/>
        <end position="137"/>
    </location>
</feature>
<evidence type="ECO:0008006" key="4">
    <source>
        <dbReference type="Google" id="ProtNLM"/>
    </source>
</evidence>
<keyword evidence="3" id="KW-1185">Reference proteome</keyword>
<name>A0AAD4JQ65_PERFH</name>
<dbReference type="GO" id="GO:0007142">
    <property type="term" value="P:male meiosis II"/>
    <property type="evidence" value="ECO:0007669"/>
    <property type="project" value="InterPro"/>
</dbReference>